<dbReference type="InterPro" id="IPR014710">
    <property type="entry name" value="RmlC-like_jellyroll"/>
</dbReference>
<dbReference type="GO" id="GO:0004347">
    <property type="term" value="F:glucose-6-phosphate isomerase activity"/>
    <property type="evidence" value="ECO:0007669"/>
    <property type="project" value="UniProtKB-EC"/>
</dbReference>
<dbReference type="RefSeq" id="WP_072854706.1">
    <property type="nucleotide sequence ID" value="NZ_FQVI01000041.1"/>
</dbReference>
<dbReference type="GO" id="GO:0005737">
    <property type="term" value="C:cytoplasm"/>
    <property type="evidence" value="ECO:0007669"/>
    <property type="project" value="InterPro"/>
</dbReference>
<dbReference type="EC" id="5.3.1.9" evidence="3"/>
<name>A0A1M5CJP0_9CLOT</name>
<evidence type="ECO:0000256" key="7">
    <source>
        <dbReference type="ARBA" id="ARBA00029321"/>
    </source>
</evidence>
<dbReference type="CDD" id="cd02218">
    <property type="entry name" value="cupin_PGI"/>
    <property type="match status" value="1"/>
</dbReference>
<proteinExistence type="inferred from homology"/>
<dbReference type="OrthoDB" id="5592106at2"/>
<keyword evidence="9" id="KW-0413">Isomerase</keyword>
<reference evidence="9 10" key="1">
    <citation type="submission" date="2016-11" db="EMBL/GenBank/DDBJ databases">
        <authorList>
            <person name="Jaros S."/>
            <person name="Januszkiewicz K."/>
            <person name="Wedrychowicz H."/>
        </authorList>
    </citation>
    <scope>NUCLEOTIDE SEQUENCE [LARGE SCALE GENOMIC DNA]</scope>
    <source>
        <strain evidence="9 10">DSM 17459</strain>
    </source>
</reference>
<comment type="catalytic activity">
    <reaction evidence="7">
        <text>alpha-D-glucose 6-phosphate = beta-D-fructose 6-phosphate</text>
        <dbReference type="Rhea" id="RHEA:11816"/>
        <dbReference type="ChEBI" id="CHEBI:57634"/>
        <dbReference type="ChEBI" id="CHEBI:58225"/>
        <dbReference type="EC" id="5.3.1.9"/>
    </reaction>
</comment>
<dbReference type="Gene3D" id="2.60.120.10">
    <property type="entry name" value="Jelly Rolls"/>
    <property type="match status" value="1"/>
</dbReference>
<dbReference type="InterPro" id="IPR010551">
    <property type="entry name" value="G6P_isomerase_prok"/>
</dbReference>
<gene>
    <name evidence="9" type="ORF">SAMN02745158_04182</name>
</gene>
<dbReference type="SUPFAM" id="SSF51182">
    <property type="entry name" value="RmlC-like cupins"/>
    <property type="match status" value="1"/>
</dbReference>
<accession>A0A1M5CJP0</accession>
<keyword evidence="4" id="KW-0312">Gluconeogenesis</keyword>
<dbReference type="AlphaFoldDB" id="A0A1M5CJP0"/>
<keyword evidence="5" id="KW-0479">Metal-binding</keyword>
<dbReference type="EMBL" id="FQVI01000041">
    <property type="protein sequence ID" value="SHF54929.1"/>
    <property type="molecule type" value="Genomic_DNA"/>
</dbReference>
<dbReference type="InterPro" id="IPR011051">
    <property type="entry name" value="RmlC_Cupin_sf"/>
</dbReference>
<organism evidence="9 10">
    <name type="scientific">Lactonifactor longoviformis DSM 17459</name>
    <dbReference type="NCBI Taxonomy" id="1122155"/>
    <lineage>
        <taxon>Bacteria</taxon>
        <taxon>Bacillati</taxon>
        <taxon>Bacillota</taxon>
        <taxon>Clostridia</taxon>
        <taxon>Eubacteriales</taxon>
        <taxon>Clostridiaceae</taxon>
        <taxon>Lactonifactor</taxon>
    </lineage>
</organism>
<keyword evidence="10" id="KW-1185">Reference proteome</keyword>
<evidence type="ECO:0000256" key="5">
    <source>
        <dbReference type="ARBA" id="ARBA00022723"/>
    </source>
</evidence>
<evidence type="ECO:0000256" key="2">
    <source>
        <dbReference type="ARBA" id="ARBA00006542"/>
    </source>
</evidence>
<dbReference type="GO" id="GO:0046872">
    <property type="term" value="F:metal ion binding"/>
    <property type="evidence" value="ECO:0007669"/>
    <property type="project" value="UniProtKB-KW"/>
</dbReference>
<comment type="pathway">
    <text evidence="1">Carbohydrate degradation; glycolysis; D-glyceraldehyde 3-phosphate and glycerone phosphate from D-glucose: step 2/4.</text>
</comment>
<evidence type="ECO:0000313" key="9">
    <source>
        <dbReference type="EMBL" id="SHF54929.1"/>
    </source>
</evidence>
<dbReference type="Pfam" id="PF06560">
    <property type="entry name" value="GPI"/>
    <property type="match status" value="1"/>
</dbReference>
<evidence type="ECO:0000256" key="4">
    <source>
        <dbReference type="ARBA" id="ARBA00022432"/>
    </source>
</evidence>
<sequence length="192" mass="22070">MNRFQWDSSFSVDFNLQNGFSEKAETTKRYLSQMKEMFYDTNAAEKILEQEDPLIYEFHELGCPMREGDLAFGTTILYPGKVGEEYFMTKGHFHTILDTAEVYYTLDGEGCMIMENPEGETMEMPLKKGEALYVPRRYAHRSVNTGDTPLVMFFTFAANAGHDYGTIETKGYRKILVEKECGPVVIDNPKWS</sequence>
<evidence type="ECO:0000259" key="8">
    <source>
        <dbReference type="Pfam" id="PF06560"/>
    </source>
</evidence>
<evidence type="ECO:0000256" key="3">
    <source>
        <dbReference type="ARBA" id="ARBA00011952"/>
    </source>
</evidence>
<dbReference type="InterPro" id="IPR051610">
    <property type="entry name" value="GPI/OXD"/>
</dbReference>
<protein>
    <recommendedName>
        <fullName evidence="3">glucose-6-phosphate isomerase</fullName>
        <ecNumber evidence="3">5.3.1.9</ecNumber>
    </recommendedName>
</protein>
<evidence type="ECO:0000313" key="10">
    <source>
        <dbReference type="Proteomes" id="UP000184245"/>
    </source>
</evidence>
<feature type="domain" description="Glucose-6-phosphate isomerase prokaryote" evidence="8">
    <location>
        <begin position="33"/>
        <end position="179"/>
    </location>
</feature>
<dbReference type="STRING" id="1122155.SAMN02745158_04182"/>
<evidence type="ECO:0000256" key="1">
    <source>
        <dbReference type="ARBA" id="ARBA00004926"/>
    </source>
</evidence>
<dbReference type="PANTHER" id="PTHR35848">
    <property type="entry name" value="OXALATE-BINDING PROTEIN"/>
    <property type="match status" value="1"/>
</dbReference>
<keyword evidence="6" id="KW-0324">Glycolysis</keyword>
<comment type="similarity">
    <text evidence="2">Belongs to the archaeal-type GPI family.</text>
</comment>
<dbReference type="GO" id="GO:0006096">
    <property type="term" value="P:glycolytic process"/>
    <property type="evidence" value="ECO:0007669"/>
    <property type="project" value="UniProtKB-UniPathway"/>
</dbReference>
<evidence type="ECO:0000256" key="6">
    <source>
        <dbReference type="ARBA" id="ARBA00023152"/>
    </source>
</evidence>
<dbReference type="PANTHER" id="PTHR35848:SF6">
    <property type="entry name" value="CUPIN TYPE-2 DOMAIN-CONTAINING PROTEIN"/>
    <property type="match status" value="1"/>
</dbReference>
<dbReference type="GO" id="GO:0006094">
    <property type="term" value="P:gluconeogenesis"/>
    <property type="evidence" value="ECO:0007669"/>
    <property type="project" value="UniProtKB-KW"/>
</dbReference>
<dbReference type="UniPathway" id="UPA00109">
    <property type="reaction ID" value="UER00181"/>
</dbReference>
<dbReference type="Proteomes" id="UP000184245">
    <property type="component" value="Unassembled WGS sequence"/>
</dbReference>